<dbReference type="Gene3D" id="3.20.20.80">
    <property type="entry name" value="Glycosidases"/>
    <property type="match status" value="1"/>
</dbReference>
<evidence type="ECO:0000256" key="1">
    <source>
        <dbReference type="ARBA" id="ARBA00000439"/>
    </source>
</evidence>
<evidence type="ECO:0000313" key="11">
    <source>
        <dbReference type="EMBL" id="HGY08857.1"/>
    </source>
</evidence>
<dbReference type="PANTHER" id="PTHR32438:SF5">
    <property type="entry name" value="4-ALPHA-GLUCANOTRANSFERASE DPE1, CHLOROPLASTIC_AMYLOPLASTIC"/>
    <property type="match status" value="1"/>
</dbReference>
<evidence type="ECO:0000256" key="3">
    <source>
        <dbReference type="ARBA" id="ARBA00012560"/>
    </source>
</evidence>
<evidence type="ECO:0000256" key="2">
    <source>
        <dbReference type="ARBA" id="ARBA00005684"/>
    </source>
</evidence>
<dbReference type="NCBIfam" id="NF011080">
    <property type="entry name" value="PRK14508.1-3"/>
    <property type="match status" value="1"/>
</dbReference>
<reference evidence="11" key="1">
    <citation type="journal article" date="2020" name="mSystems">
        <title>Genome- and Community-Level Interaction Insights into Carbon Utilization and Element Cycling Functions of Hydrothermarchaeota in Hydrothermal Sediment.</title>
        <authorList>
            <person name="Zhou Z."/>
            <person name="Liu Y."/>
            <person name="Xu W."/>
            <person name="Pan J."/>
            <person name="Luo Z.H."/>
            <person name="Li M."/>
        </authorList>
    </citation>
    <scope>NUCLEOTIDE SEQUENCE [LARGE SCALE GENOMIC DNA]</scope>
    <source>
        <strain evidence="11">HyVt-570</strain>
    </source>
</reference>
<gene>
    <name evidence="11" type="primary">malQ</name>
    <name evidence="11" type="ORF">ENK37_02225</name>
</gene>
<dbReference type="Pfam" id="PF02446">
    <property type="entry name" value="Glyco_hydro_77"/>
    <property type="match status" value="1"/>
</dbReference>
<dbReference type="GO" id="GO:0005975">
    <property type="term" value="P:carbohydrate metabolic process"/>
    <property type="evidence" value="ECO:0007669"/>
    <property type="project" value="InterPro"/>
</dbReference>
<evidence type="ECO:0000256" key="8">
    <source>
        <dbReference type="ARBA" id="ARBA00031423"/>
    </source>
</evidence>
<dbReference type="EC" id="2.4.1.25" evidence="3 10"/>
<dbReference type="NCBIfam" id="TIGR00217">
    <property type="entry name" value="malQ"/>
    <property type="match status" value="1"/>
</dbReference>
<organism evidence="11">
    <name type="scientific">Oceanithermus profundus</name>
    <dbReference type="NCBI Taxonomy" id="187137"/>
    <lineage>
        <taxon>Bacteria</taxon>
        <taxon>Thermotogati</taxon>
        <taxon>Deinococcota</taxon>
        <taxon>Deinococci</taxon>
        <taxon>Thermales</taxon>
        <taxon>Thermaceae</taxon>
        <taxon>Oceanithermus</taxon>
    </lineage>
</organism>
<comment type="caution">
    <text evidence="11">The sequence shown here is derived from an EMBL/GenBank/DDBJ whole genome shotgun (WGS) entry which is preliminary data.</text>
</comment>
<keyword evidence="5 10" id="KW-0328">Glycosyltransferase</keyword>
<sequence>MELPRSYGVLLHPTSFPGAYPIGNLGEEARTFLRWLKEAGARWWQVLPLGPTGYGDSPYQSFSAFAGNPYLIDPRELVERGWLREAPPPGGPFPRTDYGLVYRWIWPLLREAYAGFRARGAREDAHALAVFEREHADWLEDYALFMALKGEHEGAPWWSWPEPLKRREPAALAAARERLAEEAAFQRWTQWVFFTQWRALADAAHGLGLGIVGDMPIFVARDSADVWAHPELFQLDEHLEPVVVAGVPPDYFSPTGQLWGNPLYDWSALERRGFDWWIRRIRHALRMADLVRIDHFRGFEAYWAVPAGSETAERGHWEKAPGEALFRQVAATLGSVPILAEDLGVITPEVEAQRDRFGLPGMKVLQFAFTGEDNPFLPHNYPESGNCVVYTGTHDNDTTRGWCEQAPAAELEFMRRYLEAQGIAYEGCDDVPWALIELALQSRCRMAVFPLQDPLGLGPEARMNFPSRPEGNWTWRFAARDLSAELAGRLRALADRYDRVTRG</sequence>
<evidence type="ECO:0000256" key="10">
    <source>
        <dbReference type="RuleBase" id="RU361207"/>
    </source>
</evidence>
<evidence type="ECO:0000256" key="4">
    <source>
        <dbReference type="ARBA" id="ARBA00020295"/>
    </source>
</evidence>
<proteinExistence type="inferred from homology"/>
<comment type="similarity">
    <text evidence="2 10">Belongs to the disproportionating enzyme family.</text>
</comment>
<evidence type="ECO:0000256" key="6">
    <source>
        <dbReference type="ARBA" id="ARBA00022679"/>
    </source>
</evidence>
<dbReference type="SUPFAM" id="SSF51445">
    <property type="entry name" value="(Trans)glycosidases"/>
    <property type="match status" value="1"/>
</dbReference>
<keyword evidence="7 10" id="KW-0119">Carbohydrate metabolism</keyword>
<dbReference type="AlphaFoldDB" id="A0A7C4ZFR8"/>
<evidence type="ECO:0000256" key="5">
    <source>
        <dbReference type="ARBA" id="ARBA00022676"/>
    </source>
</evidence>
<dbReference type="EMBL" id="DRPZ01000064">
    <property type="protein sequence ID" value="HGY08857.1"/>
    <property type="molecule type" value="Genomic_DNA"/>
</dbReference>
<dbReference type="InterPro" id="IPR003385">
    <property type="entry name" value="Glyco_hydro_77"/>
</dbReference>
<dbReference type="Proteomes" id="UP000885759">
    <property type="component" value="Unassembled WGS sequence"/>
</dbReference>
<name>A0A7C4ZFR8_9DEIN</name>
<accession>A0A7C4ZFR8</accession>
<dbReference type="PANTHER" id="PTHR32438">
    <property type="entry name" value="4-ALPHA-GLUCANOTRANSFERASE DPE1, CHLOROPLASTIC/AMYLOPLASTIC"/>
    <property type="match status" value="1"/>
</dbReference>
<protein>
    <recommendedName>
        <fullName evidence="4 10">4-alpha-glucanotransferase</fullName>
        <ecNumber evidence="3 10">2.4.1.25</ecNumber>
    </recommendedName>
    <alternativeName>
        <fullName evidence="8 10">Amylomaltase</fullName>
    </alternativeName>
    <alternativeName>
        <fullName evidence="9 10">Disproportionating enzyme</fullName>
    </alternativeName>
</protein>
<comment type="catalytic activity">
    <reaction evidence="1 10">
        <text>Transfers a segment of a (1-&gt;4)-alpha-D-glucan to a new position in an acceptor, which may be glucose or a (1-&gt;4)-alpha-D-glucan.</text>
        <dbReference type="EC" id="2.4.1.25"/>
    </reaction>
</comment>
<dbReference type="GO" id="GO:0004134">
    <property type="term" value="F:4-alpha-glucanotransferase activity"/>
    <property type="evidence" value="ECO:0007669"/>
    <property type="project" value="UniProtKB-EC"/>
</dbReference>
<evidence type="ECO:0000256" key="9">
    <source>
        <dbReference type="ARBA" id="ARBA00031501"/>
    </source>
</evidence>
<evidence type="ECO:0000256" key="7">
    <source>
        <dbReference type="ARBA" id="ARBA00023277"/>
    </source>
</evidence>
<dbReference type="InterPro" id="IPR017853">
    <property type="entry name" value="GH"/>
</dbReference>
<keyword evidence="6 10" id="KW-0808">Transferase</keyword>